<organism evidence="6 7">
    <name type="scientific">Dimorphilus gyrociliatus</name>
    <dbReference type="NCBI Taxonomy" id="2664684"/>
    <lineage>
        <taxon>Eukaryota</taxon>
        <taxon>Metazoa</taxon>
        <taxon>Spiralia</taxon>
        <taxon>Lophotrochozoa</taxon>
        <taxon>Annelida</taxon>
        <taxon>Polychaeta</taxon>
        <taxon>Polychaeta incertae sedis</taxon>
        <taxon>Dinophilidae</taxon>
        <taxon>Dimorphilus</taxon>
    </lineage>
</organism>
<gene>
    <name evidence="6" type="ORF">DGYR_LOCUS13302</name>
</gene>
<evidence type="ECO:0000313" key="7">
    <source>
        <dbReference type="Proteomes" id="UP000549394"/>
    </source>
</evidence>
<keyword evidence="2 5" id="KW-0812">Transmembrane</keyword>
<evidence type="ECO:0000256" key="4">
    <source>
        <dbReference type="ARBA" id="ARBA00023136"/>
    </source>
</evidence>
<dbReference type="Pfam" id="PF00335">
    <property type="entry name" value="Tetraspanin"/>
    <property type="match status" value="1"/>
</dbReference>
<feature type="transmembrane region" description="Helical" evidence="5">
    <location>
        <begin position="93"/>
        <end position="115"/>
    </location>
</feature>
<proteinExistence type="predicted"/>
<dbReference type="SUPFAM" id="SSF48652">
    <property type="entry name" value="Tetraspanin"/>
    <property type="match status" value="1"/>
</dbReference>
<evidence type="ECO:0000256" key="3">
    <source>
        <dbReference type="ARBA" id="ARBA00022989"/>
    </source>
</evidence>
<accession>A0A7I8WCW9</accession>
<evidence type="ECO:0000313" key="6">
    <source>
        <dbReference type="EMBL" id="CAD5126014.1"/>
    </source>
</evidence>
<keyword evidence="4 5" id="KW-0472">Membrane</keyword>
<keyword evidence="7" id="KW-1185">Reference proteome</keyword>
<dbReference type="InterPro" id="IPR008952">
    <property type="entry name" value="Tetraspanin_EC2_sf"/>
</dbReference>
<reference evidence="6 7" key="1">
    <citation type="submission" date="2020-08" db="EMBL/GenBank/DDBJ databases">
        <authorList>
            <person name="Hejnol A."/>
        </authorList>
    </citation>
    <scope>NUCLEOTIDE SEQUENCE [LARGE SCALE GENOMIC DNA]</scope>
</reference>
<keyword evidence="3 5" id="KW-1133">Transmembrane helix</keyword>
<comment type="caution">
    <text evidence="6">The sequence shown here is derived from an EMBL/GenBank/DDBJ whole genome shotgun (WGS) entry which is preliminary data.</text>
</comment>
<protein>
    <submittedName>
        <fullName evidence="6">DgyrCDS14190</fullName>
    </submittedName>
</protein>
<dbReference type="GO" id="GO:0016020">
    <property type="term" value="C:membrane"/>
    <property type="evidence" value="ECO:0007669"/>
    <property type="project" value="UniProtKB-SubCell"/>
</dbReference>
<dbReference type="Gene3D" id="1.10.1450.10">
    <property type="entry name" value="Tetraspanin"/>
    <property type="match status" value="1"/>
</dbReference>
<evidence type="ECO:0000256" key="2">
    <source>
        <dbReference type="ARBA" id="ARBA00022692"/>
    </source>
</evidence>
<name>A0A7I8WCW9_9ANNE</name>
<dbReference type="InterPro" id="IPR018499">
    <property type="entry name" value="Tetraspanin/Peripherin"/>
</dbReference>
<evidence type="ECO:0000256" key="1">
    <source>
        <dbReference type="ARBA" id="ARBA00004141"/>
    </source>
</evidence>
<dbReference type="OrthoDB" id="6366642at2759"/>
<comment type="subcellular location">
    <subcellularLocation>
        <location evidence="1">Membrane</location>
        <topology evidence="1">Multi-pass membrane protein</topology>
    </subcellularLocation>
</comment>
<dbReference type="EMBL" id="CAJFCJ010000031">
    <property type="protein sequence ID" value="CAD5126014.1"/>
    <property type="molecule type" value="Genomic_DNA"/>
</dbReference>
<dbReference type="Proteomes" id="UP000549394">
    <property type="component" value="Unassembled WGS sequence"/>
</dbReference>
<evidence type="ECO:0000256" key="5">
    <source>
        <dbReference type="SAM" id="Phobius"/>
    </source>
</evidence>
<dbReference type="AlphaFoldDB" id="A0A7I8WCW9"/>
<sequence>MTVFIKESYGEKGKESLTKIYDDLQINLKCCGAGLGMEDWRNSSYVKHHYNDRVPESCCKPDKDCIKTADVDEIYTTSCGEALKELLKKHAGILSGIVFGFIGFQVAIVFIAIYLRSNIGQFTCSKY</sequence>